<keyword evidence="2" id="KW-0614">Plasmid</keyword>
<feature type="transmembrane region" description="Helical" evidence="1">
    <location>
        <begin position="838"/>
        <end position="859"/>
    </location>
</feature>
<feature type="transmembrane region" description="Helical" evidence="1">
    <location>
        <begin position="384"/>
        <end position="403"/>
    </location>
</feature>
<feature type="transmembrane region" description="Helical" evidence="1">
    <location>
        <begin position="358"/>
        <end position="377"/>
    </location>
</feature>
<dbReference type="RefSeq" id="WP_144227879.1">
    <property type="nucleotide sequence ID" value="NZ_CP041677.1"/>
</dbReference>
<feature type="transmembrane region" description="Helical" evidence="1">
    <location>
        <begin position="181"/>
        <end position="211"/>
    </location>
</feature>
<feature type="transmembrane region" description="Helical" evidence="1">
    <location>
        <begin position="100"/>
        <end position="123"/>
    </location>
</feature>
<feature type="transmembrane region" description="Helical" evidence="1">
    <location>
        <begin position="135"/>
        <end position="157"/>
    </location>
</feature>
<dbReference type="PANTHER" id="PTHR38454">
    <property type="entry name" value="INTEGRAL MEMBRANE PROTEIN-RELATED"/>
    <property type="match status" value="1"/>
</dbReference>
<proteinExistence type="predicted"/>
<keyword evidence="1" id="KW-0812">Transmembrane</keyword>
<protein>
    <submittedName>
        <fullName evidence="2">YfhO family protein</fullName>
    </submittedName>
</protein>
<dbReference type="PANTHER" id="PTHR38454:SF1">
    <property type="entry name" value="INTEGRAL MEMBRANE PROTEIN"/>
    <property type="match status" value="1"/>
</dbReference>
<dbReference type="Proteomes" id="UP000316394">
    <property type="component" value="Plasmid unnamed"/>
</dbReference>
<sequence length="867" mass="98900">MVKLFYRRWIGPAFMLPVLIIGIYFAFRGVYPLSNSTVLTVDLGQQYVDFLAFLHDSLWHQPANLIYSFQKGLGGELWGTSAYYLMSPLNLLAVLFPKSWLPTTVFIITLLKYGLAAVSMGWLLRREHLQRGWPLIIYTTAYALMAWMIANQLNIIWTDVLYLLPLVIAGVNQLSRQESPWLYVGCFAYLIVVNYYMAWMVGLFVPAFLLWQLSRQANLRKTILPVAISWLKWTSLVVLLSAVILLPTMMSLLVTKGSNNSTSWSFSSEYNPLKIISKLFPATFNFESIKKGQPNLYVGQWAFLGAVYYLITNRDRLRSRLVAFVILAGLFTSFFFVPFDLVWHMTQFPIWYPSRFSFLWSFFIVYLAATTLKLPLYIKWWQQVLLLLLVAALITISSFQLHHVSGFKITNIVVGGLLMVFTIDLWVYGSRWPQRVFKNVALILTTFDMGYNAVVSLQKLSYLDYSAYRQEVRATQTTVKQLKQVDASHYRITKNYYRSMDDALQTGYYGCDFFGSTIETNTKDFLAAIGQDSEKSAAAYINGTQWTDALLNFRYFFIGQTNINRFMNGMRPDWEGLAKVNLMEKAITVGENPNALGWGYLVSSQVLTTKLNALTAIENQEKMYQGMLGASAKGKKLFSQVTMPSPKLHHVRMIKKRYVNVYWRQQANQPGEMTFDIVPTTNDSYYLSLSGTTHYAATLTVNGEVTPLDISGANTMTVNIAHRQKGKHIRISFHLKKGQSLWLGNIQLYLMRQNTFSQALQQLKRHYWHVTVFKPTQVSGTIQATKTGQVLMTTIPYSKGWHVQVDGQPVAVKKAFNTFIAIPIPTGKHTVTLVYRQPYLGVGMLISAMAIGISGWILFQRKEGTVN</sequence>
<accession>A0A517D8B3</accession>
<evidence type="ECO:0000313" key="2">
    <source>
        <dbReference type="EMBL" id="QDR73589.1"/>
    </source>
</evidence>
<feature type="transmembrane region" description="Helical" evidence="1">
    <location>
        <begin position="323"/>
        <end position="346"/>
    </location>
</feature>
<dbReference type="InterPro" id="IPR018580">
    <property type="entry name" value="Uncharacterised_YfhO"/>
</dbReference>
<feature type="transmembrane region" description="Helical" evidence="1">
    <location>
        <begin position="223"/>
        <end position="246"/>
    </location>
</feature>
<name>A0A517D8B3_LIMRT</name>
<gene>
    <name evidence="2" type="ORF">FOD75_10860</name>
</gene>
<dbReference type="AlphaFoldDB" id="A0A517D8B3"/>
<dbReference type="Pfam" id="PF09586">
    <property type="entry name" value="YfhO"/>
    <property type="match status" value="1"/>
</dbReference>
<keyword evidence="1" id="KW-0472">Membrane</keyword>
<geneLocation type="plasmid" evidence="2 3">
    <name>unnamed</name>
</geneLocation>
<feature type="transmembrane region" description="Helical" evidence="1">
    <location>
        <begin position="9"/>
        <end position="27"/>
    </location>
</feature>
<organism evidence="2 3">
    <name type="scientific">Limosilactobacillus reuteri</name>
    <name type="common">Lactobacillus reuteri</name>
    <dbReference type="NCBI Taxonomy" id="1598"/>
    <lineage>
        <taxon>Bacteria</taxon>
        <taxon>Bacillati</taxon>
        <taxon>Bacillota</taxon>
        <taxon>Bacilli</taxon>
        <taxon>Lactobacillales</taxon>
        <taxon>Lactobacillaceae</taxon>
        <taxon>Limosilactobacillus</taxon>
    </lineage>
</organism>
<evidence type="ECO:0000256" key="1">
    <source>
        <dbReference type="SAM" id="Phobius"/>
    </source>
</evidence>
<reference evidence="2 3" key="1">
    <citation type="submission" date="2019-07" db="EMBL/GenBank/DDBJ databases">
        <title>Gastrointestinal microbiota of Peromyscus leucopus, the white-footed mouse.</title>
        <authorList>
            <person name="Milovic A."/>
            <person name="Bassam K."/>
            <person name="Barbour A.G."/>
        </authorList>
    </citation>
    <scope>NUCLEOTIDE SEQUENCE [LARGE SCALE GENOMIC DNA]</scope>
    <source>
        <strain evidence="2 3">LL7</strain>
        <plasmid evidence="2 3">unnamed</plasmid>
    </source>
</reference>
<feature type="transmembrane region" description="Helical" evidence="1">
    <location>
        <begin position="409"/>
        <end position="428"/>
    </location>
</feature>
<dbReference type="EMBL" id="CP041677">
    <property type="protein sequence ID" value="QDR73589.1"/>
    <property type="molecule type" value="Genomic_DNA"/>
</dbReference>
<evidence type="ECO:0000313" key="3">
    <source>
        <dbReference type="Proteomes" id="UP000316394"/>
    </source>
</evidence>
<keyword evidence="1" id="KW-1133">Transmembrane helix</keyword>